<dbReference type="EMBL" id="JAENHO010000001">
    <property type="protein sequence ID" value="MBL7253450.1"/>
    <property type="molecule type" value="Genomic_DNA"/>
</dbReference>
<dbReference type="Pfam" id="PF01116">
    <property type="entry name" value="F_bP_aldolase"/>
    <property type="match status" value="1"/>
</dbReference>
<dbReference type="InterPro" id="IPR050246">
    <property type="entry name" value="Class_II_FBP_aldolase"/>
</dbReference>
<proteinExistence type="predicted"/>
<name>A0ABS1VFH7_9ACTN</name>
<dbReference type="PIRSF" id="PIRSF001359">
    <property type="entry name" value="F_bP_aldolase_II"/>
    <property type="match status" value="1"/>
</dbReference>
<dbReference type="CDD" id="cd00947">
    <property type="entry name" value="TBP_aldolase_IIB"/>
    <property type="match status" value="1"/>
</dbReference>
<accession>A0ABS1VFH7</accession>
<gene>
    <name evidence="2" type="ORF">JKJ07_03910</name>
</gene>
<dbReference type="PANTHER" id="PTHR30304">
    <property type="entry name" value="D-TAGATOSE-1,6-BISPHOSPHATE ALDOLASE"/>
    <property type="match status" value="1"/>
</dbReference>
<dbReference type="SUPFAM" id="SSF51569">
    <property type="entry name" value="Aldolase"/>
    <property type="match status" value="1"/>
</dbReference>
<sequence>MSLLTDLRGSGRAVGAFNAILLEHAEAIVTGAEQAGLPVILQISQNAARYHGSLAPFATACLSLASAATVPVTVHLDHAEDETLIDQAVALGLRSVMFDAATLPYEENVARTRAVVQRCHAVGCLVEAELGEIGGKDGAHAPGVRTDPLQAAAFVEATGVDSLAVAVGSSHAMSSRDARLDVDLIGRLATAVPVPLVLHGSSGVPDTGLREAAAVGITKVNVGTLLNRVLTETVRDVLADQDTLTDPRKYLKPGRDAVRAEVTRLLQLLDGAGPGVSSPERRTQAA</sequence>
<dbReference type="Proteomes" id="UP000598996">
    <property type="component" value="Unassembled WGS sequence"/>
</dbReference>
<evidence type="ECO:0000256" key="1">
    <source>
        <dbReference type="ARBA" id="ARBA00001947"/>
    </source>
</evidence>
<comment type="cofactor">
    <cofactor evidence="1">
        <name>Zn(2+)</name>
        <dbReference type="ChEBI" id="CHEBI:29105"/>
    </cofactor>
</comment>
<comment type="caution">
    <text evidence="2">The sequence shown here is derived from an EMBL/GenBank/DDBJ whole genome shotgun (WGS) entry which is preliminary data.</text>
</comment>
<dbReference type="NCBIfam" id="TIGR00167">
    <property type="entry name" value="cbbA"/>
    <property type="match status" value="1"/>
</dbReference>
<organism evidence="2 3">
    <name type="scientific">Paractinoplanes lichenicola</name>
    <dbReference type="NCBI Taxonomy" id="2802976"/>
    <lineage>
        <taxon>Bacteria</taxon>
        <taxon>Bacillati</taxon>
        <taxon>Actinomycetota</taxon>
        <taxon>Actinomycetes</taxon>
        <taxon>Micromonosporales</taxon>
        <taxon>Micromonosporaceae</taxon>
        <taxon>Paractinoplanes</taxon>
    </lineage>
</organism>
<dbReference type="RefSeq" id="WP_202989802.1">
    <property type="nucleotide sequence ID" value="NZ_JAENHO010000001.1"/>
</dbReference>
<dbReference type="Gene3D" id="3.20.20.70">
    <property type="entry name" value="Aldolase class I"/>
    <property type="match status" value="1"/>
</dbReference>
<keyword evidence="3" id="KW-1185">Reference proteome</keyword>
<protein>
    <submittedName>
        <fullName evidence="2">Class II fructose-bisphosphate aldolase</fullName>
    </submittedName>
</protein>
<dbReference type="PANTHER" id="PTHR30304:SF0">
    <property type="entry name" value="D-TAGATOSE-1,6-BISPHOSPHATE ALDOLASE SUBUNIT GATY-RELATED"/>
    <property type="match status" value="1"/>
</dbReference>
<dbReference type="InterPro" id="IPR013785">
    <property type="entry name" value="Aldolase_TIM"/>
</dbReference>
<dbReference type="InterPro" id="IPR000771">
    <property type="entry name" value="FBA_II"/>
</dbReference>
<evidence type="ECO:0000313" key="3">
    <source>
        <dbReference type="Proteomes" id="UP000598996"/>
    </source>
</evidence>
<reference evidence="2 3" key="1">
    <citation type="submission" date="2021-01" db="EMBL/GenBank/DDBJ databases">
        <title>Actinoplanes sp. nov. LDG1-01 isolated from lichen.</title>
        <authorList>
            <person name="Saeng-In P."/>
            <person name="Phongsopitanun W."/>
            <person name="Kanchanasin P."/>
            <person name="Yuki M."/>
            <person name="Kudo T."/>
            <person name="Ohkuma M."/>
            <person name="Tanasupawat S."/>
        </authorList>
    </citation>
    <scope>NUCLEOTIDE SEQUENCE [LARGE SCALE GENOMIC DNA]</scope>
    <source>
        <strain evidence="2 3">LDG1-01</strain>
    </source>
</reference>
<evidence type="ECO:0000313" key="2">
    <source>
        <dbReference type="EMBL" id="MBL7253450.1"/>
    </source>
</evidence>